<dbReference type="SUPFAM" id="SSF144232">
    <property type="entry name" value="HIT/MYND zinc finger-like"/>
    <property type="match status" value="1"/>
</dbReference>
<dbReference type="STRING" id="181874.A0A409WU67"/>
<dbReference type="PROSITE" id="PS01360">
    <property type="entry name" value="ZF_MYND_1"/>
    <property type="match status" value="1"/>
</dbReference>
<keyword evidence="1" id="KW-0479">Metal-binding</keyword>
<protein>
    <recommendedName>
        <fullName evidence="5">MYND-type domain-containing protein</fullName>
    </recommendedName>
</protein>
<keyword evidence="2 4" id="KW-0863">Zinc-finger</keyword>
<name>A0A409WU67_9AGAR</name>
<proteinExistence type="predicted"/>
<dbReference type="OrthoDB" id="341421at2759"/>
<feature type="domain" description="MYND-type" evidence="5">
    <location>
        <begin position="249"/>
        <end position="287"/>
    </location>
</feature>
<keyword evidence="7" id="KW-1185">Reference proteome</keyword>
<dbReference type="Proteomes" id="UP000284842">
    <property type="component" value="Unassembled WGS sequence"/>
</dbReference>
<dbReference type="EMBL" id="NHTK01005213">
    <property type="protein sequence ID" value="PPQ82019.1"/>
    <property type="molecule type" value="Genomic_DNA"/>
</dbReference>
<dbReference type="PROSITE" id="PS50865">
    <property type="entry name" value="ZF_MYND_2"/>
    <property type="match status" value="1"/>
</dbReference>
<dbReference type="InParanoid" id="A0A409WU67"/>
<evidence type="ECO:0000313" key="6">
    <source>
        <dbReference type="EMBL" id="PPQ82019.1"/>
    </source>
</evidence>
<keyword evidence="3" id="KW-0862">Zinc</keyword>
<accession>A0A409WU67</accession>
<evidence type="ECO:0000256" key="4">
    <source>
        <dbReference type="PROSITE-ProRule" id="PRU00134"/>
    </source>
</evidence>
<gene>
    <name evidence="6" type="ORF">CVT24_009878</name>
</gene>
<sequence length="425" mass="48278">MLPLPIQHDELLATLNSFGTDLPSKCSLPVEELEKRLIKALHFSQRFDELFRLEAKKKLDPHEYHKWTNHNDQKVAKAMQRLSVEETVMGSAPISWDLKLGAESPNAEIFTELKHTMMGLGHAFDIDSKSRVYFVGADKDWLIEFQTLSVHKVAEDTPLILFCYNHQVLPERNALEKIPTASRYNPVVVISELERKVLLALWDHNGNRLATVHHKKVARKAGDYKASFVLPLGSIGMRELGSLSKNTGCVICGQANSPLRCDKCLSVIYCSERCQTVDWQLGHKDKCVTLQDATWHRVVFHDRPDGVDMGYTTMINRKDQIKGANFPALPVSNARGPSVKKTVLVKMQTPGIPGVTIPDHIMIYDRQRSFRKFWVRSGGPSDAAFRVAVQQIHRSGGKVYRWLKRIDDNEYEVCLDRVSPETPVW</sequence>
<dbReference type="GO" id="GO:0008270">
    <property type="term" value="F:zinc ion binding"/>
    <property type="evidence" value="ECO:0007669"/>
    <property type="project" value="UniProtKB-KW"/>
</dbReference>
<evidence type="ECO:0000259" key="5">
    <source>
        <dbReference type="PROSITE" id="PS50865"/>
    </source>
</evidence>
<organism evidence="6 7">
    <name type="scientific">Panaeolus cyanescens</name>
    <dbReference type="NCBI Taxonomy" id="181874"/>
    <lineage>
        <taxon>Eukaryota</taxon>
        <taxon>Fungi</taxon>
        <taxon>Dikarya</taxon>
        <taxon>Basidiomycota</taxon>
        <taxon>Agaricomycotina</taxon>
        <taxon>Agaricomycetes</taxon>
        <taxon>Agaricomycetidae</taxon>
        <taxon>Agaricales</taxon>
        <taxon>Agaricineae</taxon>
        <taxon>Galeropsidaceae</taxon>
        <taxon>Panaeolus</taxon>
    </lineage>
</organism>
<dbReference type="InterPro" id="IPR002893">
    <property type="entry name" value="Znf_MYND"/>
</dbReference>
<evidence type="ECO:0000256" key="3">
    <source>
        <dbReference type="ARBA" id="ARBA00022833"/>
    </source>
</evidence>
<dbReference type="AlphaFoldDB" id="A0A409WU67"/>
<dbReference type="Gene3D" id="6.10.140.2220">
    <property type="match status" value="1"/>
</dbReference>
<evidence type="ECO:0000256" key="1">
    <source>
        <dbReference type="ARBA" id="ARBA00022723"/>
    </source>
</evidence>
<dbReference type="Pfam" id="PF01753">
    <property type="entry name" value="zf-MYND"/>
    <property type="match status" value="1"/>
</dbReference>
<evidence type="ECO:0000313" key="7">
    <source>
        <dbReference type="Proteomes" id="UP000284842"/>
    </source>
</evidence>
<comment type="caution">
    <text evidence="6">The sequence shown here is derived from an EMBL/GenBank/DDBJ whole genome shotgun (WGS) entry which is preliminary data.</text>
</comment>
<reference evidence="6 7" key="1">
    <citation type="journal article" date="2018" name="Evol. Lett.">
        <title>Horizontal gene cluster transfer increased hallucinogenic mushroom diversity.</title>
        <authorList>
            <person name="Reynolds H.T."/>
            <person name="Vijayakumar V."/>
            <person name="Gluck-Thaler E."/>
            <person name="Korotkin H.B."/>
            <person name="Matheny P.B."/>
            <person name="Slot J.C."/>
        </authorList>
    </citation>
    <scope>NUCLEOTIDE SEQUENCE [LARGE SCALE GENOMIC DNA]</scope>
    <source>
        <strain evidence="6 7">2629</strain>
    </source>
</reference>
<evidence type="ECO:0000256" key="2">
    <source>
        <dbReference type="ARBA" id="ARBA00022771"/>
    </source>
</evidence>